<evidence type="ECO:0000259" key="1">
    <source>
        <dbReference type="Pfam" id="PF01402"/>
    </source>
</evidence>
<proteinExistence type="predicted"/>
<dbReference type="InterPro" id="IPR013321">
    <property type="entry name" value="Arc_rbn_hlx_hlx"/>
</dbReference>
<protein>
    <recommendedName>
        <fullName evidence="1">Ribbon-helix-helix protein CopG domain-containing protein</fullName>
    </recommendedName>
</protein>
<accession>A0A6J4HEQ5</accession>
<organism evidence="2">
    <name type="scientific">uncultured Acidimicrobiales bacterium</name>
    <dbReference type="NCBI Taxonomy" id="310071"/>
    <lineage>
        <taxon>Bacteria</taxon>
        <taxon>Bacillati</taxon>
        <taxon>Actinomycetota</taxon>
        <taxon>Acidimicrobiia</taxon>
        <taxon>Acidimicrobiales</taxon>
        <taxon>environmental samples</taxon>
    </lineage>
</organism>
<evidence type="ECO:0000313" key="2">
    <source>
        <dbReference type="EMBL" id="CAA9220238.1"/>
    </source>
</evidence>
<reference evidence="2" key="1">
    <citation type="submission" date="2020-02" db="EMBL/GenBank/DDBJ databases">
        <authorList>
            <person name="Meier V. D."/>
        </authorList>
    </citation>
    <scope>NUCLEOTIDE SEQUENCE</scope>
    <source>
        <strain evidence="2">AVDCRST_MAG76</strain>
    </source>
</reference>
<dbReference type="GO" id="GO:0006355">
    <property type="term" value="P:regulation of DNA-templated transcription"/>
    <property type="evidence" value="ECO:0007669"/>
    <property type="project" value="InterPro"/>
</dbReference>
<dbReference type="EMBL" id="CADCSZ010000037">
    <property type="protein sequence ID" value="CAA9220238.1"/>
    <property type="molecule type" value="Genomic_DNA"/>
</dbReference>
<sequence>MVMARKEVLVQLDDELVRRLDGLAAQQGTNRSELLRRGAVAVLVAAELEAADRHLQESYRRMPQDPAVVAAAARLAAETAPGW</sequence>
<dbReference type="InterPro" id="IPR002145">
    <property type="entry name" value="CopG"/>
</dbReference>
<name>A0A6J4HEQ5_9ACTN</name>
<dbReference type="CDD" id="cd21631">
    <property type="entry name" value="RHH_CopG_NikR-like"/>
    <property type="match status" value="1"/>
</dbReference>
<gene>
    <name evidence="2" type="ORF">AVDCRST_MAG76-582</name>
</gene>
<dbReference type="AlphaFoldDB" id="A0A6J4HEQ5"/>
<dbReference type="Gene3D" id="1.10.1220.10">
    <property type="entry name" value="Met repressor-like"/>
    <property type="match status" value="1"/>
</dbReference>
<feature type="domain" description="Ribbon-helix-helix protein CopG" evidence="1">
    <location>
        <begin position="10"/>
        <end position="37"/>
    </location>
</feature>
<dbReference type="Pfam" id="PF01402">
    <property type="entry name" value="RHH_1"/>
    <property type="match status" value="1"/>
</dbReference>